<dbReference type="RefSeq" id="WP_129464856.1">
    <property type="nucleotide sequence ID" value="NZ_SBKQ01000010.1"/>
</dbReference>
<sequence>MRNESETRAELIDPHLQQQGWAVVPESRIRREYPITKGRLLGSGKRAMPDKADYILQFNNRNVAVLEAKAEGCYYTEGLAQAKEYATRLNLRFAICTNGRKYYMADLQGREDDIDEVPTPEELWNKLYKIEKQNNPNSFDWEQKFHKIPFETKGGSWELRYYQQNAINEVLKAVATERKRILITLATGTGKTAVAFQIVWKLFHAKWNMNKDGIRSPRILFLADRNILADQAFNAFGAFEDDALVRIKPSEISKKGKVPTNGSIFFTIFQTFMSGEEANFGQYPKDFFDFIIIDECHRGGANDESTWRAILEYFEPATQLGLTATPKRDGNGDTYKYFGEPVYVYSLKEGINDGFLTPFRVKQFQTNIDEYQFTPDDILVTGEIDVAREYTESDFNRIIAIKQREEFRVKEFLKLINQNQKTLVFCATQDHALAVRDLINQHSESKNPNYCQRVTANDGALGEKYLRDFQDNEKTIPTILTTSQKLSTGVDAPEIRNIVLMRPVNSMIEFKQIVGRGTRLFDGKDYFTIYDFVKAYKHFNDPAWDGEPLEPEPKEPGIPLRVCTICGQKPCICPKPEKEPCEKCGYIECRCENQKEVIEVILSDGKARQLQSIATTSFWSPDGKPISAPEFLKSLYGTVPELFLSEADLKQQWSVPATRKSLLEKLADKGFTREQLAEFQKILKAENSDIYDVLSYVAYQSEILEREQRAAKMREHFKELNANHQEFLEFVLNQYILNGVYELDDEKLGTFLQLKYKTIADAKPILGDLKTIRNNFIEYQKYLYV</sequence>
<dbReference type="Gene3D" id="3.90.1570.30">
    <property type="match status" value="1"/>
</dbReference>
<protein>
    <submittedName>
        <fullName evidence="2">DEAD/DEAH box helicase</fullName>
    </submittedName>
</protein>
<gene>
    <name evidence="2" type="ORF">EQG68_10575</name>
</gene>
<proteinExistence type="predicted"/>
<dbReference type="GO" id="GO:0003677">
    <property type="term" value="F:DNA binding"/>
    <property type="evidence" value="ECO:0007669"/>
    <property type="project" value="InterPro"/>
</dbReference>
<dbReference type="GO" id="GO:0004386">
    <property type="term" value="F:helicase activity"/>
    <property type="evidence" value="ECO:0007669"/>
    <property type="project" value="UniProtKB-KW"/>
</dbReference>
<dbReference type="InterPro" id="IPR050742">
    <property type="entry name" value="Helicase_Restrict-Modif_Enz"/>
</dbReference>
<keyword evidence="2" id="KW-0378">Hydrolase</keyword>
<dbReference type="SUPFAM" id="SSF52540">
    <property type="entry name" value="P-loop containing nucleoside triphosphate hydrolases"/>
    <property type="match status" value="2"/>
</dbReference>
<dbReference type="Proteomes" id="UP000289734">
    <property type="component" value="Unassembled WGS sequence"/>
</dbReference>
<dbReference type="InterPro" id="IPR027417">
    <property type="entry name" value="P-loop_NTPase"/>
</dbReference>
<feature type="domain" description="Helicase ATP-binding" evidence="1">
    <location>
        <begin position="172"/>
        <end position="344"/>
    </location>
</feature>
<dbReference type="PANTHER" id="PTHR47396:SF1">
    <property type="entry name" value="ATP-DEPENDENT HELICASE IRC3-RELATED"/>
    <property type="match status" value="1"/>
</dbReference>
<accession>A0A4Q1KN09</accession>
<dbReference type="GO" id="GO:0005524">
    <property type="term" value="F:ATP binding"/>
    <property type="evidence" value="ECO:0007669"/>
    <property type="project" value="InterPro"/>
</dbReference>
<dbReference type="PANTHER" id="PTHR47396">
    <property type="entry name" value="TYPE I RESTRICTION ENZYME ECOKI R PROTEIN"/>
    <property type="match status" value="1"/>
</dbReference>
<dbReference type="Pfam" id="PF08463">
    <property type="entry name" value="EcoEI_R_C"/>
    <property type="match status" value="1"/>
</dbReference>
<dbReference type="Pfam" id="PF04851">
    <property type="entry name" value="ResIII"/>
    <property type="match status" value="1"/>
</dbReference>
<keyword evidence="2" id="KW-0347">Helicase</keyword>
<organism evidence="2 3">
    <name type="scientific">Flavobacterium piscinae</name>
    <dbReference type="NCBI Taxonomy" id="2506424"/>
    <lineage>
        <taxon>Bacteria</taxon>
        <taxon>Pseudomonadati</taxon>
        <taxon>Bacteroidota</taxon>
        <taxon>Flavobacteriia</taxon>
        <taxon>Flavobacteriales</taxon>
        <taxon>Flavobacteriaceae</taxon>
        <taxon>Flavobacterium</taxon>
    </lineage>
</organism>
<dbReference type="NCBIfam" id="NF046051">
    <property type="entry name" value="restrict_EcoAI"/>
    <property type="match status" value="1"/>
</dbReference>
<dbReference type="GO" id="GO:0016787">
    <property type="term" value="F:hydrolase activity"/>
    <property type="evidence" value="ECO:0007669"/>
    <property type="project" value="InterPro"/>
</dbReference>
<dbReference type="SMART" id="SM00487">
    <property type="entry name" value="DEXDc"/>
    <property type="match status" value="1"/>
</dbReference>
<evidence type="ECO:0000313" key="2">
    <source>
        <dbReference type="EMBL" id="RXR31318.1"/>
    </source>
</evidence>
<comment type="caution">
    <text evidence="2">The sequence shown here is derived from an EMBL/GenBank/DDBJ whole genome shotgun (WGS) entry which is preliminary data.</text>
</comment>
<dbReference type="InterPro" id="IPR001650">
    <property type="entry name" value="Helicase_C-like"/>
</dbReference>
<dbReference type="InterPro" id="IPR013670">
    <property type="entry name" value="EcoEI_R_C_dom"/>
</dbReference>
<dbReference type="GO" id="GO:0005829">
    <property type="term" value="C:cytosol"/>
    <property type="evidence" value="ECO:0007669"/>
    <property type="project" value="TreeGrafter"/>
</dbReference>
<keyword evidence="3" id="KW-1185">Reference proteome</keyword>
<dbReference type="EMBL" id="SBKQ01000010">
    <property type="protein sequence ID" value="RXR31318.1"/>
    <property type="molecule type" value="Genomic_DNA"/>
</dbReference>
<dbReference type="OrthoDB" id="9759819at2"/>
<dbReference type="InterPro" id="IPR014001">
    <property type="entry name" value="Helicase_ATP-bd"/>
</dbReference>
<reference evidence="3" key="1">
    <citation type="submission" date="2019-01" db="EMBL/GenBank/DDBJ databases">
        <title>Cytophagaceae bacterium strain CAR-16.</title>
        <authorList>
            <person name="Chen W.-M."/>
        </authorList>
    </citation>
    <scope>NUCLEOTIDE SEQUENCE [LARGE SCALE GENOMIC DNA]</scope>
    <source>
        <strain evidence="3">ICH-30</strain>
    </source>
</reference>
<evidence type="ECO:0000313" key="3">
    <source>
        <dbReference type="Proteomes" id="UP000289734"/>
    </source>
</evidence>
<dbReference type="CDD" id="cd18799">
    <property type="entry name" value="SF2_C_EcoAI-like"/>
    <property type="match status" value="1"/>
</dbReference>
<dbReference type="InterPro" id="IPR006935">
    <property type="entry name" value="Helicase/UvrB_N"/>
</dbReference>
<dbReference type="GO" id="GO:0006304">
    <property type="term" value="P:DNA modification"/>
    <property type="evidence" value="ECO:0007669"/>
    <property type="project" value="InterPro"/>
</dbReference>
<evidence type="ECO:0000259" key="1">
    <source>
        <dbReference type="PROSITE" id="PS51192"/>
    </source>
</evidence>
<dbReference type="PROSITE" id="PS51192">
    <property type="entry name" value="HELICASE_ATP_BIND_1"/>
    <property type="match status" value="1"/>
</dbReference>
<dbReference type="Gene3D" id="3.40.50.300">
    <property type="entry name" value="P-loop containing nucleotide triphosphate hydrolases"/>
    <property type="match status" value="2"/>
</dbReference>
<dbReference type="Pfam" id="PF00271">
    <property type="entry name" value="Helicase_C"/>
    <property type="match status" value="1"/>
</dbReference>
<dbReference type="AlphaFoldDB" id="A0A4Q1KN09"/>
<keyword evidence="2" id="KW-0547">Nucleotide-binding</keyword>
<dbReference type="CDD" id="cd18032">
    <property type="entry name" value="DEXHc_RE_I_III_res"/>
    <property type="match status" value="1"/>
</dbReference>
<keyword evidence="2" id="KW-0067">ATP-binding</keyword>
<name>A0A4Q1KN09_9FLAO</name>